<sequence length="138" mass="16306">MAPFLSEHISDVWSKYFFSHFNTLFPLLSQDELKQQDDPLLNFAVFALGALYSSFEYHSSLFEKAEYIFNILTTQYTISTVQALIIMCWYCHLIGDVQKCGMLRRHLSEAVEWLQLVQDTMHNVEIKRRAYWVAWKPT</sequence>
<keyword evidence="4" id="KW-1185">Reference proteome</keyword>
<protein>
    <recommendedName>
        <fullName evidence="2">Xylanolytic transcriptional activator regulatory domain-containing protein</fullName>
    </recommendedName>
</protein>
<accession>I1C5I9</accession>
<name>I1C5I9_RHIO9</name>
<keyword evidence="1" id="KW-0539">Nucleus</keyword>
<reference evidence="3 4" key="1">
    <citation type="journal article" date="2009" name="PLoS Genet.">
        <title>Genomic analysis of the basal lineage fungus Rhizopus oryzae reveals a whole-genome duplication.</title>
        <authorList>
            <person name="Ma L.-J."/>
            <person name="Ibrahim A.S."/>
            <person name="Skory C."/>
            <person name="Grabherr M.G."/>
            <person name="Burger G."/>
            <person name="Butler M."/>
            <person name="Elias M."/>
            <person name="Idnurm A."/>
            <person name="Lang B.F."/>
            <person name="Sone T."/>
            <person name="Abe A."/>
            <person name="Calvo S.E."/>
            <person name="Corrochano L.M."/>
            <person name="Engels R."/>
            <person name="Fu J."/>
            <person name="Hansberg W."/>
            <person name="Kim J.-M."/>
            <person name="Kodira C.D."/>
            <person name="Koehrsen M.J."/>
            <person name="Liu B."/>
            <person name="Miranda-Saavedra D."/>
            <person name="O'Leary S."/>
            <person name="Ortiz-Castellanos L."/>
            <person name="Poulter R."/>
            <person name="Rodriguez-Romero J."/>
            <person name="Ruiz-Herrera J."/>
            <person name="Shen Y.-Q."/>
            <person name="Zeng Q."/>
            <person name="Galagan J."/>
            <person name="Birren B.W."/>
            <person name="Cuomo C.A."/>
            <person name="Wickes B.L."/>
        </authorList>
    </citation>
    <scope>NUCLEOTIDE SEQUENCE [LARGE SCALE GENOMIC DNA]</scope>
    <source>
        <strain evidence="4">RA 99-880 / ATCC MYA-4621 / FGSC 9543 / NRRL 43880</strain>
    </source>
</reference>
<dbReference type="GO" id="GO:0006351">
    <property type="term" value="P:DNA-templated transcription"/>
    <property type="evidence" value="ECO:0007669"/>
    <property type="project" value="InterPro"/>
</dbReference>
<feature type="domain" description="Xylanolytic transcriptional activator regulatory" evidence="2">
    <location>
        <begin position="15"/>
        <end position="112"/>
    </location>
</feature>
<dbReference type="CDD" id="cd12148">
    <property type="entry name" value="fungal_TF_MHR"/>
    <property type="match status" value="1"/>
</dbReference>
<evidence type="ECO:0000313" key="3">
    <source>
        <dbReference type="EMBL" id="EIE83719.1"/>
    </source>
</evidence>
<proteinExistence type="predicted"/>
<organism evidence="3 4">
    <name type="scientific">Rhizopus delemar (strain RA 99-880 / ATCC MYA-4621 / FGSC 9543 / NRRL 43880)</name>
    <name type="common">Mucormycosis agent</name>
    <name type="synonym">Rhizopus arrhizus var. delemar</name>
    <dbReference type="NCBI Taxonomy" id="246409"/>
    <lineage>
        <taxon>Eukaryota</taxon>
        <taxon>Fungi</taxon>
        <taxon>Fungi incertae sedis</taxon>
        <taxon>Mucoromycota</taxon>
        <taxon>Mucoromycotina</taxon>
        <taxon>Mucoromycetes</taxon>
        <taxon>Mucorales</taxon>
        <taxon>Mucorineae</taxon>
        <taxon>Rhizopodaceae</taxon>
        <taxon>Rhizopus</taxon>
    </lineage>
</organism>
<evidence type="ECO:0000259" key="2">
    <source>
        <dbReference type="Pfam" id="PF04082"/>
    </source>
</evidence>
<gene>
    <name evidence="3" type="ORF">RO3G_08424</name>
</gene>
<dbReference type="STRING" id="246409.I1C5I9"/>
<dbReference type="GO" id="GO:0003677">
    <property type="term" value="F:DNA binding"/>
    <property type="evidence" value="ECO:0007669"/>
    <property type="project" value="InterPro"/>
</dbReference>
<dbReference type="RefSeq" id="XP_067519115.1">
    <property type="nucleotide sequence ID" value="XM_067663014.1"/>
</dbReference>
<dbReference type="InterPro" id="IPR007219">
    <property type="entry name" value="XnlR_reg_dom"/>
</dbReference>
<dbReference type="GO" id="GO:0008270">
    <property type="term" value="F:zinc ion binding"/>
    <property type="evidence" value="ECO:0007669"/>
    <property type="project" value="InterPro"/>
</dbReference>
<evidence type="ECO:0000256" key="1">
    <source>
        <dbReference type="ARBA" id="ARBA00023242"/>
    </source>
</evidence>
<dbReference type="Pfam" id="PF04082">
    <property type="entry name" value="Fungal_trans"/>
    <property type="match status" value="1"/>
</dbReference>
<evidence type="ECO:0000313" key="4">
    <source>
        <dbReference type="Proteomes" id="UP000009138"/>
    </source>
</evidence>
<dbReference type="Proteomes" id="UP000009138">
    <property type="component" value="Unassembled WGS sequence"/>
</dbReference>
<dbReference type="VEuPathDB" id="FungiDB:RO3G_08424"/>
<dbReference type="GeneID" id="93615395"/>
<dbReference type="EMBL" id="CH476737">
    <property type="protein sequence ID" value="EIE83719.1"/>
    <property type="molecule type" value="Genomic_DNA"/>
</dbReference>
<dbReference type="InParanoid" id="I1C5I9"/>
<dbReference type="AlphaFoldDB" id="I1C5I9"/>
<dbReference type="OrthoDB" id="2260578at2759"/>